<reference evidence="1 2" key="1">
    <citation type="journal article" date="2012" name="BMC Genomics">
        <title>The Caulobacter crescentus phage phiCbK: genomics of a canonical phage.</title>
        <authorList>
            <person name="Gill J.J."/>
            <person name="Berry J.D."/>
            <person name="Russell W.K."/>
            <person name="Lessor L."/>
            <person name="Escobar Garcia D.A."/>
            <person name="Hernandez D."/>
            <person name="Kane A."/>
            <person name="Keene J."/>
            <person name="Maddox M."/>
            <person name="Martin R."/>
            <person name="Mohan S."/>
            <person name="Thorn A.M."/>
            <person name="Russell D.H."/>
            <person name="Young R."/>
        </authorList>
    </citation>
    <scope>NUCLEOTIDE SEQUENCE [LARGE SCALE GENOMIC DNA]</scope>
</reference>
<dbReference type="Proteomes" id="UP000000463">
    <property type="component" value="Segment"/>
</dbReference>
<dbReference type="RefSeq" id="YP_006988407.1">
    <property type="nucleotide sequence ID" value="NC_019406.1"/>
</dbReference>
<sequence>MSEDLKMQVARAVLGPYLPLPPGTPWTLDELRQERWKRATAGDKSLALQAAGALLREYDLTPVAVPAVWPEGRNFPATSIDNKS</sequence>
<dbReference type="EMBL" id="JX100810">
    <property type="protein sequence ID" value="AFU88043.1"/>
    <property type="molecule type" value="Genomic_DNA"/>
</dbReference>
<organism evidence="1 2">
    <name type="scientific">Caulobacter phage CcrColossus</name>
    <dbReference type="NCBI Taxonomy" id="1211640"/>
    <lineage>
        <taxon>Viruses</taxon>
        <taxon>Duplodnaviria</taxon>
        <taxon>Heunggongvirae</taxon>
        <taxon>Uroviricota</taxon>
        <taxon>Caudoviricetes</taxon>
        <taxon>Jeanschmidtviridae</taxon>
        <taxon>Colossusvirus</taxon>
        <taxon>Colossusvirus colossus</taxon>
    </lineage>
</organism>
<gene>
    <name evidence="1" type="ORF">CcrColossus_gp173</name>
</gene>
<proteinExistence type="predicted"/>
<evidence type="ECO:0000313" key="2">
    <source>
        <dbReference type="Proteomes" id="UP000000463"/>
    </source>
</evidence>
<keyword evidence="2" id="KW-1185">Reference proteome</keyword>
<protein>
    <submittedName>
        <fullName evidence="1">Uncharacterized protein</fullName>
    </submittedName>
</protein>
<dbReference type="GeneID" id="13995101"/>
<evidence type="ECO:0000313" key="1">
    <source>
        <dbReference type="EMBL" id="AFU88043.1"/>
    </source>
</evidence>
<accession>K4JVZ4</accession>
<name>K4JVZ4_9CAUD</name>
<dbReference type="KEGG" id="vg:13995101"/>